<evidence type="ECO:0000259" key="11">
    <source>
        <dbReference type="PROSITE" id="PS50026"/>
    </source>
</evidence>
<keyword evidence="5 9" id="KW-1133">Transmembrane helix</keyword>
<dbReference type="PROSITE" id="PS50024">
    <property type="entry name" value="SEA"/>
    <property type="match status" value="1"/>
</dbReference>
<dbReference type="PANTHER" id="PTHR24034:SF89">
    <property type="entry name" value="COMPLEMENT COMPONENT C1Q RECEPTOR"/>
    <property type="match status" value="1"/>
</dbReference>
<dbReference type="EMBL" id="NCKU01001009">
    <property type="protein sequence ID" value="RWS13370.1"/>
    <property type="molecule type" value="Genomic_DNA"/>
</dbReference>
<dbReference type="SMART" id="SM00181">
    <property type="entry name" value="EGF"/>
    <property type="match status" value="3"/>
</dbReference>
<dbReference type="PROSITE" id="PS50068">
    <property type="entry name" value="LDLRA_2"/>
    <property type="match status" value="2"/>
</dbReference>
<feature type="region of interest" description="Disordered" evidence="8">
    <location>
        <begin position="2787"/>
        <end position="2830"/>
    </location>
</feature>
<name>A0A443RDN6_9ACAR</name>
<feature type="region of interest" description="Disordered" evidence="8">
    <location>
        <begin position="2839"/>
        <end position="2858"/>
    </location>
</feature>
<dbReference type="InterPro" id="IPR000152">
    <property type="entry name" value="EGF-type_Asp/Asn_hydroxyl_site"/>
</dbReference>
<feature type="compositionally biased region" description="Polar residues" evidence="8">
    <location>
        <begin position="3023"/>
        <end position="3032"/>
    </location>
</feature>
<evidence type="ECO:0000256" key="5">
    <source>
        <dbReference type="ARBA" id="ARBA00022989"/>
    </source>
</evidence>
<evidence type="ECO:0000313" key="12">
    <source>
        <dbReference type="EMBL" id="RWS13370.1"/>
    </source>
</evidence>
<dbReference type="InterPro" id="IPR049883">
    <property type="entry name" value="NOTCH1_EGF-like"/>
</dbReference>
<keyword evidence="3" id="KW-0732">Signal</keyword>
<feature type="domain" description="EGF-like" evidence="11">
    <location>
        <begin position="3312"/>
        <end position="3348"/>
    </location>
</feature>
<reference evidence="12 13" key="1">
    <citation type="journal article" date="2018" name="Gigascience">
        <title>Genomes of trombidid mites reveal novel predicted allergens and laterally-transferred genes associated with secondary metabolism.</title>
        <authorList>
            <person name="Dong X."/>
            <person name="Chaisiri K."/>
            <person name="Xia D."/>
            <person name="Armstrong S.D."/>
            <person name="Fang Y."/>
            <person name="Donnelly M.J."/>
            <person name="Kadowaki T."/>
            <person name="McGarry J.W."/>
            <person name="Darby A.C."/>
            <person name="Makepeace B.L."/>
        </authorList>
    </citation>
    <scope>NUCLEOTIDE SEQUENCE [LARGE SCALE GENOMIC DNA]</scope>
    <source>
        <strain evidence="12">UoL-WK</strain>
    </source>
</reference>
<dbReference type="PROSITE" id="PS00010">
    <property type="entry name" value="ASX_HYDROXYL"/>
    <property type="match status" value="1"/>
</dbReference>
<feature type="compositionally biased region" description="Low complexity" evidence="8">
    <location>
        <begin position="1965"/>
        <end position="1975"/>
    </location>
</feature>
<protein>
    <submittedName>
        <fullName evidence="12">EGF and SEA domain containing protein-like protein</fullName>
    </submittedName>
</protein>
<dbReference type="SUPFAM" id="SSF57196">
    <property type="entry name" value="EGF/Laminin"/>
    <property type="match status" value="1"/>
</dbReference>
<feature type="transmembrane region" description="Helical" evidence="9">
    <location>
        <begin position="3352"/>
        <end position="3376"/>
    </location>
</feature>
<evidence type="ECO:0000256" key="7">
    <source>
        <dbReference type="PROSITE-ProRule" id="PRU00076"/>
    </source>
</evidence>
<dbReference type="PROSITE" id="PS01186">
    <property type="entry name" value="EGF_2"/>
    <property type="match status" value="1"/>
</dbReference>
<dbReference type="SMART" id="SM00200">
    <property type="entry name" value="SEA"/>
    <property type="match status" value="1"/>
</dbReference>
<feature type="disulfide bond" evidence="7">
    <location>
        <begin position="3319"/>
        <end position="3336"/>
    </location>
</feature>
<dbReference type="InterPro" id="IPR031866">
    <property type="entry name" value="DUF4758"/>
</dbReference>
<feature type="region of interest" description="Disordered" evidence="8">
    <location>
        <begin position="1262"/>
        <end position="1347"/>
    </location>
</feature>
<dbReference type="Gene3D" id="2.90.20.10">
    <property type="entry name" value="Plasmodium vivax P25 domain"/>
    <property type="match status" value="1"/>
</dbReference>
<dbReference type="SMART" id="SM00179">
    <property type="entry name" value="EGF_CA"/>
    <property type="match status" value="2"/>
</dbReference>
<evidence type="ECO:0000256" key="6">
    <source>
        <dbReference type="ARBA" id="ARBA00023157"/>
    </source>
</evidence>
<feature type="region of interest" description="Disordered" evidence="8">
    <location>
        <begin position="3019"/>
        <end position="3082"/>
    </location>
</feature>
<keyword evidence="13" id="KW-1185">Reference proteome</keyword>
<dbReference type="InterPro" id="IPR018097">
    <property type="entry name" value="EGF_Ca-bd_CS"/>
</dbReference>
<evidence type="ECO:0000256" key="3">
    <source>
        <dbReference type="ARBA" id="ARBA00022729"/>
    </source>
</evidence>
<keyword evidence="4" id="KW-0677">Repeat</keyword>
<dbReference type="Gene3D" id="4.10.400.10">
    <property type="entry name" value="Low-density Lipoprotein Receptor"/>
    <property type="match status" value="1"/>
</dbReference>
<sequence>MHQCRNDEFKCMVDNICIKSKQIKDGVRDCSDGSDEQCNIGQYRCKCGLPACVDKRVVGDGVDDCFDGSDERPSLDSQCNNAKIWQSLTRNKRKTKEESNLDSGYEDTNEFMKLFNFVDANLIDEEANLELIKAQAAQNEYFTFEPIVIEEKNSFEENFVSSAISSQPADIFTLEATPSFSSYQQESTKPLPILSHTSSSLSFSSLSSPIKSTGLISSTVNSRVHNGITTFTITEVFGTYVGPIYAHMAKTRTSVVQSVPKSIESIDSTKSIQVNVRPTGVISQSIRSEINNGTTTVYTSIIHATYINGIYAHIGRMLSTLIRPVESEYIAIKNLTTTTTAKLESSNETLNIVSTLTEEKSESTAAINISSTTFNTSELPNTSATPTNTLSIESSFSPITVRDPTESLYATPTLDFQTLKSSQILNNSLIPFSLSYSTQLNNDSVTIHIAEVYKTEINGFPAQYTKFLSSIVNSLNFTNSVKSKTSTKPSIHFPAPVRARKTTIVETITTTVTATGSSTEIPTNLHKNVNSALHRETSFNEDYDDKNAEYEAKEFLEYEESEGDRSVEEEEGMSLLENKVKIAAHQARHRPPRDENGKFHNDEEYDEGAGEKNIRDGISLPPRRFINNFGRGVNSADTKKAEVRRFGNVFGQRVGGRQRQQVSEAKSNPTIVSDPPPVVANSPLRRVVQRQRVKQPKVEPTIVRSPPTIRRTFATNKPSSRSREALRREQNTNRRVNAYRSRFRSHLTTAAPTQRLPTNVKRGRVRKIQRNRSNAQANNLETTNTFVEPYTQTSRNTFRSTVTIDRRSKTRRIVLNQQPTIAITKTSLPIIESQQPGIPEIPKTPITITSLVAVLKTLPIRHGFQTSLATITTTAFNTSVILPNQYELRIDPSNIQNILTLLERKTDSIEPTKVTEVFIVKTSLQEIKLIPIRIGFSTRTDTLTTIHTLTTLSTSLTTIQPKIHVPEQLSMYQPMPAVNYIPAPVPVVVPSFSFLTTSTSYVTTETVTSTRVVSIMLNGKTLLSTLTSTKLTESTVIATHTIPIRVTPTQQIIPVHQTPITTLLTLKFTGESGDVTELLTEITLPVQPIYHTKVERAVKGTTTAAQALQASQSPSAGLFQTALGDGLSSKPLLSASFSLPDELLNSHQNIITTVFKGPTKEVYKVSATVVKEVRGGRRKIAREDKYSTHGFKRRKLHQFIDDYNFNFAPDVDILREFTRVNHQASPSISQGDYLAPSEPLIPLNHQPIRGFQRIRIIDDRSNFAQQPPKPRRQLISINSSPNPPLGERFQRVVIRKPDQNRQAGPQSFRRAPVLAPPQPSDNPPIPITPSNPPSEINTAPRRRVNGRPIKRVRPAQNLPSGLIDSTRPVKRIKVTKPSFQYVTRPFEKFEPITPQNKPTSQVEVTTEKVTEKLVEKSTEKTIPKSTEANVPATAPTNPSRRIVRVRKPLTPGSGQQGPRRIVLKGNRIPNNEIPARGIGDDDSARNNAVDGADNSIAGIETKVKDEMHLLKGLKPEGVKLNYLTKFTYLTTVIRGEHTLITTRESSTTSEATSTFDAGLMNLLEKSKGIVASETVVNLGTRTKGPTTTIVNLQSEITIANIEPLKIIPTKASSIQQKPTSIVRKPLFESSPPSLRKIDIKQLNAIPKTYYTQFIYFYTVYDRVNTRKSTRSEVVSTTLNSDNPLNIKVDKTVDGDGFISLGSGPETVNLGKREFAGTTTEVNLAMQSFLRLDGVSNVIVETGETEPPTQVFTKAHSPSQDIPRVKETRRQPVVLETSFSTDIATGASTATPPIEGTLQTNSIILKTRKPIRIANTDLPRDIVRSRLVLNGRPGVRIRSRPLFNRNDQKTTSSVDLTPNLIVESTPTLHQSSVHSSQPISNEVINKDSESSIVEPSQVTTSKRPIAVTIRKPFGSLNRFRTRRPTQVQPTTEPKFVVVTRSGPVGLARPTLNRFRVASRVIRPTTASSSSSVESTTLPDNVPTRVEPSFTTMTSVNEKGETLSIAVTTVPVIFGLETSYRTVTLTSTLPSSSTPTTQLPQHKPSPLVFTYFTTNTHTVPFTIGNQTFYTTFTITDSRVVTETQPFTGDPSARANKFTKASNGVTLIVTDTTRVEPTIPITLEPTLVTGASVVMKDNIRPQIDDKLYDTLTLFTTFTYFTTYYQDTTSTISSSEKVVSNVIKVPRTDVPIIESTESSLTPYTVVETSEKIDRSTIYSTMTFFATLFNGSQSTITPIEETKTEILTLTEPIKITRTIYPSQATQQSSIFTRTYYTTYTNLVTFLDNNVPVTSEIKETVSNIVTYTIPGYQQESTKSPSSSSSNQHPFKILPSLTTRNTYTTLTHYITLFSGSNTILSSIEEVSPTVVTEVIGETQAPKVDITEAEGFKIQKTYGDHSSKPSRDLMTAFVPSVSTLFTTHTYFTTFFSGTTSFISSREETSSSLVTLYVPYSVALKTSHSVEPSSIVSSTQSLPSVISESSYFENEKFKTDQISVEPTPLLPSSVLEEFVYSSRYPEELKVKSISQLPSLRVESSKFEDLESSIISSVYENLKSSQGLSEEQISSVIFNIDSGKSTTTIDGSTIVFFTDLVFKPGLDPTSVSEIVPTHSQQLGDDKKEIDNKVISSIIDKVKTSIFENMPVSSIVLPSEPESASPSSETIKPGSVIELSDILGGSNTNLTGNLGSAIKDIVQLIAAGANKLNNQKNLTDIDRVESSKVILPLGGVTIMHSKDPIYIPIGAVGNNNTKETQNLPPIAPVFNPSIPTFESSSVSKDSHVPVYIPPMKDVPIEEPKTEEVTQLPSPVYKQSDESKVKPAASTPRKSQLNFRRFEDKRKETKKEEIVSSFVEPSMGTEESRGVKSTPILSLPDASSFIPHDGSKAIFTQISSGATTIFFVDAPESTMSSESKASDQKTKYVTSVESITRTLTLTTTKVYYTRDSPLTITSEFTTTIPPRTFVSTIIGSRTILGTAGEATKTVDIEPSNSQQAEATTKVTTTTLIFNSITTTVVRTLVIPTAIEPTKPVASGTATKSVTQRPTKRPVVPYRGRVRPSTTPKPIPIKPPRPRTPYVYKKPTTSSTPSYLENDVSSAPKFNSEIVTKGPDKILDDDQCRPACNAAGNEICKEFSGKYRCDCRPGFARKESNSQCEEIQSYILIVRIMKVNETPVAFKNEFADKTTSEFQEFAKMTEKEIDRAYKLTSLKDNYIGATVNQINKTSNGVLVNCTIHLSDNDELNEDLLLDELTKSFEESESLPVPAAISAEVENVVDLDECSDKEFNDCDPTARCINEIGSYKCECKDGFPDLNPALPGRTCAAEIKNCELCHSRGDCVRSENGDGTVCKCQRMYLGRHCEINGILLATVLPVAAVLSIISVCCIVYCCRKYKKRTNYSKGFKNIVAFAPPAIGANTLDRKAMLETSSESSEHFRPHVYDGPGTILDQGHGSTRKHRMDLNAERTLSGSYSMPPQVVIPRARHPNQVNYAIHRGQVYMW</sequence>
<dbReference type="PROSITE" id="PS00022">
    <property type="entry name" value="EGF_1"/>
    <property type="match status" value="1"/>
</dbReference>
<feature type="domain" description="EGF-like" evidence="11">
    <location>
        <begin position="3264"/>
        <end position="3303"/>
    </location>
</feature>
<gene>
    <name evidence="12" type="ORF">B4U79_14171</name>
</gene>
<keyword evidence="2 9" id="KW-0812">Transmembrane</keyword>
<dbReference type="InterPro" id="IPR000082">
    <property type="entry name" value="SEA_dom"/>
</dbReference>
<dbReference type="Pfam" id="PF07645">
    <property type="entry name" value="EGF_CA"/>
    <property type="match status" value="1"/>
</dbReference>
<feature type="domain" description="SEA" evidence="10">
    <location>
        <begin position="3145"/>
        <end position="3267"/>
    </location>
</feature>
<feature type="compositionally biased region" description="Polar residues" evidence="8">
    <location>
        <begin position="3070"/>
        <end position="3082"/>
    </location>
</feature>
<evidence type="ECO:0000256" key="1">
    <source>
        <dbReference type="ARBA" id="ARBA00022536"/>
    </source>
</evidence>
<dbReference type="InterPro" id="IPR002172">
    <property type="entry name" value="LDrepeatLR_classA_rpt"/>
</dbReference>
<dbReference type="SUPFAM" id="SSF57424">
    <property type="entry name" value="LDL receptor-like module"/>
    <property type="match status" value="2"/>
</dbReference>
<feature type="region of interest" description="Disordered" evidence="8">
    <location>
        <begin position="653"/>
        <end position="679"/>
    </location>
</feature>
<feature type="disulfide bond" evidence="7">
    <location>
        <begin position="3338"/>
        <end position="3347"/>
    </location>
</feature>
<dbReference type="CDD" id="cd00054">
    <property type="entry name" value="EGF_CA"/>
    <property type="match status" value="1"/>
</dbReference>
<accession>A0A443RDN6</accession>
<dbReference type="Gene3D" id="2.10.25.10">
    <property type="entry name" value="Laminin"/>
    <property type="match status" value="1"/>
</dbReference>
<feature type="compositionally biased region" description="Basic and acidic residues" evidence="8">
    <location>
        <begin position="592"/>
        <end position="602"/>
    </location>
</feature>
<feature type="compositionally biased region" description="Basic and acidic residues" evidence="8">
    <location>
        <begin position="721"/>
        <end position="732"/>
    </location>
</feature>
<feature type="compositionally biased region" description="Pro residues" evidence="8">
    <location>
        <begin position="1314"/>
        <end position="1332"/>
    </location>
</feature>
<evidence type="ECO:0000256" key="9">
    <source>
        <dbReference type="SAM" id="Phobius"/>
    </source>
</evidence>
<dbReference type="SMART" id="SM00192">
    <property type="entry name" value="LDLa"/>
    <property type="match status" value="2"/>
</dbReference>
<keyword evidence="6 7" id="KW-1015">Disulfide bond</keyword>
<feature type="region of interest" description="Disordered" evidence="8">
    <location>
        <begin position="712"/>
        <end position="734"/>
    </location>
</feature>
<dbReference type="Pfam" id="PF15950">
    <property type="entry name" value="DUF4758"/>
    <property type="match status" value="2"/>
</dbReference>
<dbReference type="PROSITE" id="PS01187">
    <property type="entry name" value="EGF_CA"/>
    <property type="match status" value="1"/>
</dbReference>
<dbReference type="PROSITE" id="PS50026">
    <property type="entry name" value="EGF_3"/>
    <property type="match status" value="2"/>
</dbReference>
<dbReference type="PANTHER" id="PTHR24034">
    <property type="entry name" value="EGF-LIKE DOMAIN-CONTAINING PROTEIN"/>
    <property type="match status" value="1"/>
</dbReference>
<dbReference type="Proteomes" id="UP000285301">
    <property type="component" value="Unassembled WGS sequence"/>
</dbReference>
<dbReference type="InterPro" id="IPR036364">
    <property type="entry name" value="SEA_dom_sf"/>
</dbReference>
<dbReference type="InterPro" id="IPR050751">
    <property type="entry name" value="ECM_structural_protein"/>
</dbReference>
<dbReference type="OrthoDB" id="6430124at2759"/>
<dbReference type="PRINTS" id="PR00261">
    <property type="entry name" value="LDLRECEPTOR"/>
</dbReference>
<dbReference type="STRING" id="1965070.A0A443RDN6"/>
<comment type="caution">
    <text evidence="12">The sequence shown here is derived from an EMBL/GenBank/DDBJ whole genome shotgun (WGS) entry which is preliminary data.</text>
</comment>
<feature type="compositionally biased region" description="Pro residues" evidence="8">
    <location>
        <begin position="3050"/>
        <end position="3062"/>
    </location>
</feature>
<feature type="compositionally biased region" description="Low complexity" evidence="8">
    <location>
        <begin position="653"/>
        <end position="662"/>
    </location>
</feature>
<evidence type="ECO:0000256" key="8">
    <source>
        <dbReference type="SAM" id="MobiDB-lite"/>
    </source>
</evidence>
<organism evidence="12 13">
    <name type="scientific">Dinothrombium tinctorium</name>
    <dbReference type="NCBI Taxonomy" id="1965070"/>
    <lineage>
        <taxon>Eukaryota</taxon>
        <taxon>Metazoa</taxon>
        <taxon>Ecdysozoa</taxon>
        <taxon>Arthropoda</taxon>
        <taxon>Chelicerata</taxon>
        <taxon>Arachnida</taxon>
        <taxon>Acari</taxon>
        <taxon>Acariformes</taxon>
        <taxon>Trombidiformes</taxon>
        <taxon>Prostigmata</taxon>
        <taxon>Anystina</taxon>
        <taxon>Parasitengona</taxon>
        <taxon>Trombidioidea</taxon>
        <taxon>Trombidiidae</taxon>
        <taxon>Dinothrombium</taxon>
    </lineage>
</organism>
<feature type="region of interest" description="Disordered" evidence="8">
    <location>
        <begin position="1965"/>
        <end position="1984"/>
    </location>
</feature>
<evidence type="ECO:0000313" key="13">
    <source>
        <dbReference type="Proteomes" id="UP000285301"/>
    </source>
</evidence>
<dbReference type="InterPro" id="IPR000742">
    <property type="entry name" value="EGF"/>
</dbReference>
<evidence type="ECO:0000256" key="4">
    <source>
        <dbReference type="ARBA" id="ARBA00022737"/>
    </source>
</evidence>
<dbReference type="CDD" id="cd00112">
    <property type="entry name" value="LDLa"/>
    <property type="match status" value="2"/>
</dbReference>
<dbReference type="Pfam" id="PF01390">
    <property type="entry name" value="SEA"/>
    <property type="match status" value="1"/>
</dbReference>
<dbReference type="InterPro" id="IPR036055">
    <property type="entry name" value="LDL_receptor-like_sf"/>
</dbReference>
<comment type="caution">
    <text evidence="7">Lacks conserved residue(s) required for the propagation of feature annotation.</text>
</comment>
<feature type="region of interest" description="Disordered" evidence="8">
    <location>
        <begin position="584"/>
        <end position="619"/>
    </location>
</feature>
<proteinExistence type="predicted"/>
<dbReference type="InterPro" id="IPR001881">
    <property type="entry name" value="EGF-like_Ca-bd_dom"/>
</dbReference>
<keyword evidence="9" id="KW-0472">Membrane</keyword>
<keyword evidence="1 7" id="KW-0245">EGF-like domain</keyword>
<dbReference type="GO" id="GO:0005509">
    <property type="term" value="F:calcium ion binding"/>
    <property type="evidence" value="ECO:0007669"/>
    <property type="project" value="InterPro"/>
</dbReference>
<evidence type="ECO:0000256" key="2">
    <source>
        <dbReference type="ARBA" id="ARBA00022692"/>
    </source>
</evidence>
<dbReference type="SUPFAM" id="SSF82671">
    <property type="entry name" value="SEA domain"/>
    <property type="match status" value="1"/>
</dbReference>
<dbReference type="FunFam" id="2.10.25.10:FF:000038">
    <property type="entry name" value="Fibrillin 2"/>
    <property type="match status" value="1"/>
</dbReference>
<evidence type="ECO:0000259" key="10">
    <source>
        <dbReference type="PROSITE" id="PS50024"/>
    </source>
</evidence>
<dbReference type="Gene3D" id="3.30.70.960">
    <property type="entry name" value="SEA domain"/>
    <property type="match status" value="1"/>
</dbReference>
<feature type="compositionally biased region" description="Low complexity" evidence="8">
    <location>
        <begin position="3036"/>
        <end position="3049"/>
    </location>
</feature>